<comment type="caution">
    <text evidence="3">The sequence shown here is derived from an EMBL/GenBank/DDBJ whole genome shotgun (WGS) entry which is preliminary data.</text>
</comment>
<feature type="chain" id="PRO_5035800561" description="Secreted RxLR effector peptide protein" evidence="2">
    <location>
        <begin position="24"/>
        <end position="185"/>
    </location>
</feature>
<feature type="compositionally biased region" description="Basic and acidic residues" evidence="1">
    <location>
        <begin position="149"/>
        <end position="167"/>
    </location>
</feature>
<feature type="compositionally biased region" description="Acidic residues" evidence="1">
    <location>
        <begin position="45"/>
        <end position="55"/>
    </location>
</feature>
<dbReference type="EMBL" id="JAACNO010000100">
    <property type="protein sequence ID" value="KAF4150032.1"/>
    <property type="molecule type" value="Genomic_DNA"/>
</dbReference>
<feature type="region of interest" description="Disordered" evidence="1">
    <location>
        <begin position="33"/>
        <end position="185"/>
    </location>
</feature>
<reference evidence="3" key="1">
    <citation type="submission" date="2020-03" db="EMBL/GenBank/DDBJ databases">
        <title>Hybrid Assembly of Korean Phytophthora infestans isolates.</title>
        <authorList>
            <person name="Prokchorchik M."/>
            <person name="Lee Y."/>
            <person name="Seo J."/>
            <person name="Cho J.-H."/>
            <person name="Park Y.-E."/>
            <person name="Jang D.-C."/>
            <person name="Im J.-S."/>
            <person name="Choi J.-G."/>
            <person name="Park H.-J."/>
            <person name="Lee G.-B."/>
            <person name="Lee Y.-G."/>
            <person name="Hong S.-Y."/>
            <person name="Cho K."/>
            <person name="Sohn K.H."/>
        </authorList>
    </citation>
    <scope>NUCLEOTIDE SEQUENCE</scope>
    <source>
        <strain evidence="3">KR_2_A2</strain>
    </source>
</reference>
<evidence type="ECO:0000313" key="4">
    <source>
        <dbReference type="Proteomes" id="UP000704712"/>
    </source>
</evidence>
<feature type="compositionally biased region" description="Acidic residues" evidence="1">
    <location>
        <begin position="65"/>
        <end position="91"/>
    </location>
</feature>
<evidence type="ECO:0000313" key="3">
    <source>
        <dbReference type="EMBL" id="KAF4150032.1"/>
    </source>
</evidence>
<dbReference type="Proteomes" id="UP000704712">
    <property type="component" value="Unassembled WGS sequence"/>
</dbReference>
<sequence length="185" mass="19867">MLISLYITHVAVIAAICGRRARGCPRESIQLPQPVELPVEKEISSGDEEDVDDGASSEGGVDGTVSDDDEEAGNGDDDDMTVCDVGTDDEGYEKRTSTVRCKNKDSRSPANPRKDKNEYNDDRDAGGFAGGPPRPHNRSNEGAAPIGKKRYEICADERTSRKREQGGELRSNPSQESAIAGLVTA</sequence>
<evidence type="ECO:0000256" key="2">
    <source>
        <dbReference type="SAM" id="SignalP"/>
    </source>
</evidence>
<gene>
    <name evidence="3" type="ORF">GN958_ATG00658</name>
</gene>
<proteinExistence type="predicted"/>
<feature type="signal peptide" evidence="2">
    <location>
        <begin position="1"/>
        <end position="23"/>
    </location>
</feature>
<evidence type="ECO:0000256" key="1">
    <source>
        <dbReference type="SAM" id="MobiDB-lite"/>
    </source>
</evidence>
<accession>A0A8S9VFC2</accession>
<protein>
    <recommendedName>
        <fullName evidence="5">Secreted RxLR effector peptide protein</fullName>
    </recommendedName>
</protein>
<dbReference type="AlphaFoldDB" id="A0A8S9VFC2"/>
<evidence type="ECO:0008006" key="5">
    <source>
        <dbReference type="Google" id="ProtNLM"/>
    </source>
</evidence>
<organism evidence="3 4">
    <name type="scientific">Phytophthora infestans</name>
    <name type="common">Potato late blight agent</name>
    <name type="synonym">Botrytis infestans</name>
    <dbReference type="NCBI Taxonomy" id="4787"/>
    <lineage>
        <taxon>Eukaryota</taxon>
        <taxon>Sar</taxon>
        <taxon>Stramenopiles</taxon>
        <taxon>Oomycota</taxon>
        <taxon>Peronosporomycetes</taxon>
        <taxon>Peronosporales</taxon>
        <taxon>Peronosporaceae</taxon>
        <taxon>Phytophthora</taxon>
    </lineage>
</organism>
<feature type="compositionally biased region" description="Basic and acidic residues" evidence="1">
    <location>
        <begin position="92"/>
        <end position="125"/>
    </location>
</feature>
<name>A0A8S9VFC2_PHYIN</name>
<keyword evidence="2" id="KW-0732">Signal</keyword>